<evidence type="ECO:0000313" key="2">
    <source>
        <dbReference type="Proteomes" id="UP001373714"/>
    </source>
</evidence>
<dbReference type="Proteomes" id="UP001373714">
    <property type="component" value="Unassembled WGS sequence"/>
</dbReference>
<gene>
    <name evidence="1" type="ORF">TWF730_005816</name>
</gene>
<reference evidence="1 2" key="1">
    <citation type="submission" date="2019-10" db="EMBL/GenBank/DDBJ databases">
        <authorList>
            <person name="Palmer J.M."/>
        </authorList>
    </citation>
    <scope>NUCLEOTIDE SEQUENCE [LARGE SCALE GENOMIC DNA]</scope>
    <source>
        <strain evidence="1 2">TWF730</strain>
    </source>
</reference>
<accession>A0AAV9VJQ5</accession>
<name>A0AAV9VJQ5_9PEZI</name>
<evidence type="ECO:0000313" key="1">
    <source>
        <dbReference type="EMBL" id="KAK6362119.1"/>
    </source>
</evidence>
<dbReference type="AlphaFoldDB" id="A0AAV9VJQ5"/>
<protein>
    <submittedName>
        <fullName evidence="1">Uncharacterized protein</fullName>
    </submittedName>
</protein>
<proteinExistence type="predicted"/>
<dbReference type="EMBL" id="JAVHNS010000002">
    <property type="protein sequence ID" value="KAK6362119.1"/>
    <property type="molecule type" value="Genomic_DNA"/>
</dbReference>
<comment type="caution">
    <text evidence="1">The sequence shown here is derived from an EMBL/GenBank/DDBJ whole genome shotgun (WGS) entry which is preliminary data.</text>
</comment>
<keyword evidence="2" id="KW-1185">Reference proteome</keyword>
<organism evidence="1 2">
    <name type="scientific">Orbilia blumenaviensis</name>
    <dbReference type="NCBI Taxonomy" id="1796055"/>
    <lineage>
        <taxon>Eukaryota</taxon>
        <taxon>Fungi</taxon>
        <taxon>Dikarya</taxon>
        <taxon>Ascomycota</taxon>
        <taxon>Pezizomycotina</taxon>
        <taxon>Orbiliomycetes</taxon>
        <taxon>Orbiliales</taxon>
        <taxon>Orbiliaceae</taxon>
        <taxon>Orbilia</taxon>
    </lineage>
</organism>
<sequence>MNDATKAKQFKDNMQAIAWMSETDDGGDGGDGGDDDGELVVGGVKALLSALV</sequence>